<dbReference type="GO" id="GO:0005737">
    <property type="term" value="C:cytoplasm"/>
    <property type="evidence" value="ECO:0007669"/>
    <property type="project" value="UniProtKB-ARBA"/>
</dbReference>
<dbReference type="GO" id="GO:1990904">
    <property type="term" value="C:ribonucleoprotein complex"/>
    <property type="evidence" value="ECO:0007669"/>
    <property type="project" value="UniProtKB-KW"/>
</dbReference>
<proteinExistence type="inferred from homology"/>
<evidence type="ECO:0000256" key="1">
    <source>
        <dbReference type="ARBA" id="ARBA00006471"/>
    </source>
</evidence>
<accession>D9PHB2</accession>
<comment type="similarity">
    <text evidence="1">Belongs to the universal ribosomal protein uS8 family.</text>
</comment>
<dbReference type="InterPro" id="IPR035987">
    <property type="entry name" value="Ribosomal_uS8_sf"/>
</dbReference>
<evidence type="ECO:0000313" key="4">
    <source>
        <dbReference type="EMBL" id="EFK97051.1"/>
    </source>
</evidence>
<dbReference type="FunFam" id="3.30.1490.10:FF:000001">
    <property type="entry name" value="30S ribosomal protein S8"/>
    <property type="match status" value="1"/>
</dbReference>
<dbReference type="InterPro" id="IPR047863">
    <property type="entry name" value="Ribosomal_uS8_CS"/>
</dbReference>
<dbReference type="PROSITE" id="PS00053">
    <property type="entry name" value="RIBOSOMAL_S8"/>
    <property type="match status" value="1"/>
</dbReference>
<dbReference type="PANTHER" id="PTHR11758">
    <property type="entry name" value="40S RIBOSOMAL PROTEIN S15A"/>
    <property type="match status" value="1"/>
</dbReference>
<dbReference type="Pfam" id="PF00410">
    <property type="entry name" value="Ribosomal_S8"/>
    <property type="match status" value="1"/>
</dbReference>
<dbReference type="NCBIfam" id="NF001109">
    <property type="entry name" value="PRK00136.1"/>
    <property type="match status" value="1"/>
</dbReference>
<dbReference type="SUPFAM" id="SSF56047">
    <property type="entry name" value="Ribosomal protein S8"/>
    <property type="match status" value="1"/>
</dbReference>
<dbReference type="GO" id="GO:0003735">
    <property type="term" value="F:structural constituent of ribosome"/>
    <property type="evidence" value="ECO:0007669"/>
    <property type="project" value="InterPro"/>
</dbReference>
<dbReference type="GO" id="GO:0006412">
    <property type="term" value="P:translation"/>
    <property type="evidence" value="ECO:0007669"/>
    <property type="project" value="InterPro"/>
</dbReference>
<keyword evidence="3" id="KW-0687">Ribonucleoprotein</keyword>
<reference evidence="4" key="2">
    <citation type="journal article" date="2011" name="Microb. Ecol.">
        <title>Taxonomic and Functional Metagenomic Profiling of the Microbial Community in the Anoxic Sediment of a Sub-saline Shallow Lake (Laguna de Carrizo, Central Spain).</title>
        <authorList>
            <person name="Ferrer M."/>
            <person name="Guazzaroni M.E."/>
            <person name="Richter M."/>
            <person name="Garcia-Salamanca A."/>
            <person name="Yarza P."/>
            <person name="Suarez-Suarez A."/>
            <person name="Solano J."/>
            <person name="Alcaide M."/>
            <person name="van Dillewijn P."/>
            <person name="Molina-Henares M.A."/>
            <person name="Lopez-Cortes N."/>
            <person name="Al-Ramahi Y."/>
            <person name="Guerrero C."/>
            <person name="Acosta A."/>
            <person name="de Eugenio L.I."/>
            <person name="Martinez V."/>
            <person name="Marques S."/>
            <person name="Rojo F."/>
            <person name="Santero E."/>
            <person name="Genilloud O."/>
            <person name="Perez-Perez J."/>
            <person name="Rossello-Mora R."/>
            <person name="Ramos J.L."/>
        </authorList>
    </citation>
    <scope>NUCLEOTIDE SEQUENCE</scope>
</reference>
<reference evidence="4" key="1">
    <citation type="submission" date="2010-07" db="EMBL/GenBank/DDBJ databases">
        <authorList>
            <consortium name="CONSOLIDER consortium CSD2007-00005"/>
            <person name="Guazzaroni M.-E."/>
            <person name="Richter M."/>
            <person name="Garcia-Salamanca A."/>
            <person name="Yarza P."/>
            <person name="Ferrer M."/>
        </authorList>
    </citation>
    <scope>NUCLEOTIDE SEQUENCE</scope>
</reference>
<evidence type="ECO:0000256" key="3">
    <source>
        <dbReference type="ARBA" id="ARBA00023274"/>
    </source>
</evidence>
<comment type="caution">
    <text evidence="4">The sequence shown here is derived from an EMBL/GenBank/DDBJ whole genome shotgun (WGS) entry which is preliminary data.</text>
</comment>
<dbReference type="AlphaFoldDB" id="D9PHB2"/>
<dbReference type="Gene3D" id="3.30.1370.30">
    <property type="match status" value="1"/>
</dbReference>
<dbReference type="EMBL" id="ADZX01000362">
    <property type="protein sequence ID" value="EFK97051.1"/>
    <property type="molecule type" value="Genomic_DNA"/>
</dbReference>
<gene>
    <name evidence="4" type="primary">rpsH</name>
    <name evidence="4" type="ORF">LDC_0912</name>
</gene>
<sequence>MNDKISELIINIKNASMVNQKEVIVAHSNLKEKILDLLKKEGYIEDVKVLKGDGVKKNIKITLAYELNGNSKIKDVKRISKLSKRIYYGYKDIFPVKYGHGIMILSTPLGIITDKIAKKQKVGGEALFKV</sequence>
<name>D9PHB2_9ZZZZ</name>
<protein>
    <submittedName>
        <fullName evidence="4">30S ribosomal protein S8</fullName>
    </submittedName>
</protein>
<evidence type="ECO:0000256" key="2">
    <source>
        <dbReference type="ARBA" id="ARBA00022980"/>
    </source>
</evidence>
<keyword evidence="2 4" id="KW-0689">Ribosomal protein</keyword>
<organism evidence="4">
    <name type="scientific">sediment metagenome</name>
    <dbReference type="NCBI Taxonomy" id="749907"/>
    <lineage>
        <taxon>unclassified sequences</taxon>
        <taxon>metagenomes</taxon>
        <taxon>ecological metagenomes</taxon>
    </lineage>
</organism>
<dbReference type="Gene3D" id="3.30.1490.10">
    <property type="match status" value="1"/>
</dbReference>
<dbReference type="InterPro" id="IPR000630">
    <property type="entry name" value="Ribosomal_uS8"/>
</dbReference>
<dbReference type="GO" id="GO:0005840">
    <property type="term" value="C:ribosome"/>
    <property type="evidence" value="ECO:0007669"/>
    <property type="project" value="UniProtKB-KW"/>
</dbReference>